<keyword evidence="2" id="KW-0812">Transmembrane</keyword>
<dbReference type="Proteomes" id="UP000322545">
    <property type="component" value="Unassembled WGS sequence"/>
</dbReference>
<evidence type="ECO:0000313" key="4">
    <source>
        <dbReference type="Proteomes" id="UP000322545"/>
    </source>
</evidence>
<protein>
    <submittedName>
        <fullName evidence="3">TIGR02302 family protein</fullName>
    </submittedName>
</protein>
<reference evidence="3 4" key="1">
    <citation type="submission" date="2016-11" db="EMBL/GenBank/DDBJ databases">
        <authorList>
            <person name="Varghese N."/>
            <person name="Submissions S."/>
        </authorList>
    </citation>
    <scope>NUCLEOTIDE SEQUENCE [LARGE SCALE GENOMIC DNA]</scope>
    <source>
        <strain evidence="3 4">DSM 28249</strain>
    </source>
</reference>
<evidence type="ECO:0000313" key="3">
    <source>
        <dbReference type="EMBL" id="SHL46777.1"/>
    </source>
</evidence>
<evidence type="ECO:0000256" key="2">
    <source>
        <dbReference type="SAM" id="Phobius"/>
    </source>
</evidence>
<keyword evidence="4" id="KW-1185">Reference proteome</keyword>
<dbReference type="RefSeq" id="WP_149778138.1">
    <property type="nucleotide sequence ID" value="NZ_FRCB01000001.1"/>
</dbReference>
<feature type="compositionally biased region" description="Gly residues" evidence="1">
    <location>
        <begin position="683"/>
        <end position="700"/>
    </location>
</feature>
<dbReference type="NCBIfam" id="TIGR02302">
    <property type="entry name" value="aProt_lowcomp"/>
    <property type="match status" value="1"/>
</dbReference>
<proteinExistence type="predicted"/>
<feature type="compositionally biased region" description="Basic and acidic residues" evidence="1">
    <location>
        <begin position="769"/>
        <end position="784"/>
    </location>
</feature>
<name>A0A1M7AVV4_9RHOB</name>
<gene>
    <name evidence="3" type="ORF">SAMN05443432_101592</name>
</gene>
<dbReference type="AlphaFoldDB" id="A0A1M7AVV4"/>
<feature type="region of interest" description="Disordered" evidence="1">
    <location>
        <begin position="653"/>
        <end position="839"/>
    </location>
</feature>
<dbReference type="InterPro" id="IPR012683">
    <property type="entry name" value="CHP02302_TM"/>
</dbReference>
<feature type="compositionally biased region" description="Low complexity" evidence="1">
    <location>
        <begin position="701"/>
        <end position="718"/>
    </location>
</feature>
<feature type="region of interest" description="Disordered" evidence="1">
    <location>
        <begin position="545"/>
        <end position="567"/>
    </location>
</feature>
<feature type="transmembrane region" description="Helical" evidence="2">
    <location>
        <begin position="60"/>
        <end position="81"/>
    </location>
</feature>
<feature type="compositionally biased region" description="Basic and acidic residues" evidence="1">
    <location>
        <begin position="741"/>
        <end position="755"/>
    </location>
</feature>
<keyword evidence="2" id="KW-0472">Membrane</keyword>
<feature type="transmembrane region" description="Helical" evidence="2">
    <location>
        <begin position="156"/>
        <end position="174"/>
    </location>
</feature>
<dbReference type="EMBL" id="FRCB01000001">
    <property type="protein sequence ID" value="SHL46777.1"/>
    <property type="molecule type" value="Genomic_DNA"/>
</dbReference>
<evidence type="ECO:0000256" key="1">
    <source>
        <dbReference type="SAM" id="MobiDB-lite"/>
    </source>
</evidence>
<feature type="transmembrane region" description="Helical" evidence="2">
    <location>
        <begin position="34"/>
        <end position="54"/>
    </location>
</feature>
<sequence>MQRQTTPLTPVLTRLRRPLTLTWAGLIAERLVRAFWPLWSLVAAVAAMLLLGLHDLMALEVVWGIMVAALLAFVIFAVRGLRAFRWPSREDALARIDASMPGHPLAALADAQAVGSGDAGSEALWRAHQARMAERAAEARAVEPDLRLSERDPFGLRYIALLGLVVALLFGSVWRVGSVAGMGPGGGAALANGPAWEGWIEPPAYTGLPSLYLNDQTGEIEVPEGSRVTVRLYGEVGALSVAETVSGRTEDVGAATDPEQGFDITQDGTLMIDGPGGKSWTVTALPDQGPSVQIMQTGAETTFDGQMSQPFRAKDDYGVVEGRAVFRLDMAELDRRHGLQADPDPRDAIELDLPMPITGDRIDFTETLIENLSQHPWAHLPVTLQLEVRDADGQAGLSAPEQMRLPARRFFDPMAAAVIEQRRDLLWSMENGKRVTQVLRAVSHRPEDGLFRSETAYLKLRVILRRLETLVRHDSLDKAAQDEIAQALWDLAILLEEGDIGDALERMRAAQERLSEAMRNGATEEEIARLMQELREATNDYLRQKMQQAQRENQQQNGDNPPMSDDAMQMTQQDLQDMMDRIQELMEQGRMAEAQEALRQFQEMMENMQVTQGQGGQQGQSPGQQAMEGLAETLRNQQGLSDEAFRDLQEQFNPGAQSGQSQGNEGRDGGQGRGQSHDQQGQQGQGQGGQPGQPGEGGQEPGNQQAENGGPGDLAGRQEALRRELERQRGNLPGAGTEGGDAARESLERADRAMEGAEQALRGNDLPEALDRQSEAMEALREGMRNLGEALAENSQQQQGGQGQARGEAGAQESDPLGRQAGQGGRVGTQDSLLQGEDVYRRARELLDEIRRRSGEGERPDVELDYLKRLLDRF</sequence>
<feature type="compositionally biased region" description="Low complexity" evidence="1">
    <location>
        <begin position="545"/>
        <end position="556"/>
    </location>
</feature>
<dbReference type="Pfam" id="PF13779">
    <property type="entry name" value="DUF4175"/>
    <property type="match status" value="1"/>
</dbReference>
<accession>A0A1M7AVV4</accession>
<organism evidence="3 4">
    <name type="scientific">Roseovarius litoreus</name>
    <dbReference type="NCBI Taxonomy" id="1155722"/>
    <lineage>
        <taxon>Bacteria</taxon>
        <taxon>Pseudomonadati</taxon>
        <taxon>Pseudomonadota</taxon>
        <taxon>Alphaproteobacteria</taxon>
        <taxon>Rhodobacterales</taxon>
        <taxon>Roseobacteraceae</taxon>
        <taxon>Roseovarius</taxon>
    </lineage>
</organism>
<keyword evidence="2" id="KW-1133">Transmembrane helix</keyword>
<feature type="compositionally biased region" description="Basic and acidic residues" evidence="1">
    <location>
        <begin position="719"/>
        <end position="729"/>
    </location>
</feature>